<accession>A0AAD7I2U3</accession>
<evidence type="ECO:0000313" key="1">
    <source>
        <dbReference type="EMBL" id="KAJ7733159.1"/>
    </source>
</evidence>
<name>A0AAD7I2U3_9AGAR</name>
<organism evidence="1 2">
    <name type="scientific">Mycena metata</name>
    <dbReference type="NCBI Taxonomy" id="1033252"/>
    <lineage>
        <taxon>Eukaryota</taxon>
        <taxon>Fungi</taxon>
        <taxon>Dikarya</taxon>
        <taxon>Basidiomycota</taxon>
        <taxon>Agaricomycotina</taxon>
        <taxon>Agaricomycetes</taxon>
        <taxon>Agaricomycetidae</taxon>
        <taxon>Agaricales</taxon>
        <taxon>Marasmiineae</taxon>
        <taxon>Mycenaceae</taxon>
        <taxon>Mycena</taxon>
    </lineage>
</organism>
<evidence type="ECO:0000313" key="2">
    <source>
        <dbReference type="Proteomes" id="UP001215598"/>
    </source>
</evidence>
<dbReference type="Proteomes" id="UP001215598">
    <property type="component" value="Unassembled WGS sequence"/>
</dbReference>
<reference evidence="1" key="1">
    <citation type="submission" date="2023-03" db="EMBL/GenBank/DDBJ databases">
        <title>Massive genome expansion in bonnet fungi (Mycena s.s.) driven by repeated elements and novel gene families across ecological guilds.</title>
        <authorList>
            <consortium name="Lawrence Berkeley National Laboratory"/>
            <person name="Harder C.B."/>
            <person name="Miyauchi S."/>
            <person name="Viragh M."/>
            <person name="Kuo A."/>
            <person name="Thoen E."/>
            <person name="Andreopoulos B."/>
            <person name="Lu D."/>
            <person name="Skrede I."/>
            <person name="Drula E."/>
            <person name="Henrissat B."/>
            <person name="Morin E."/>
            <person name="Kohler A."/>
            <person name="Barry K."/>
            <person name="LaButti K."/>
            <person name="Morin E."/>
            <person name="Salamov A."/>
            <person name="Lipzen A."/>
            <person name="Mereny Z."/>
            <person name="Hegedus B."/>
            <person name="Baldrian P."/>
            <person name="Stursova M."/>
            <person name="Weitz H."/>
            <person name="Taylor A."/>
            <person name="Grigoriev I.V."/>
            <person name="Nagy L.G."/>
            <person name="Martin F."/>
            <person name="Kauserud H."/>
        </authorList>
    </citation>
    <scope>NUCLEOTIDE SEQUENCE</scope>
    <source>
        <strain evidence="1">CBHHK182m</strain>
    </source>
</reference>
<sequence>MSVISRCQPERRKDTPNTFLPLPSSSPLLSAFSRLISPLAGLTYLAGFNPTPLSFHKVYGHIEVSVLSVTHALGGRHTFIFASVAYLFRTTYQSSDDMSVSALPTYLNVALLTCLNRTFALDRVRGLSKHDGGIMEVISNPPVLRALIHTFLTLGSTDSHPAGST</sequence>
<proteinExistence type="predicted"/>
<dbReference type="AlphaFoldDB" id="A0AAD7I2U3"/>
<dbReference type="EMBL" id="JARKIB010000140">
    <property type="protein sequence ID" value="KAJ7733159.1"/>
    <property type="molecule type" value="Genomic_DNA"/>
</dbReference>
<gene>
    <name evidence="1" type="ORF">B0H16DRAFT_1732448</name>
</gene>
<comment type="caution">
    <text evidence="1">The sequence shown here is derived from an EMBL/GenBank/DDBJ whole genome shotgun (WGS) entry which is preliminary data.</text>
</comment>
<protein>
    <submittedName>
        <fullName evidence="1">Uncharacterized protein</fullName>
    </submittedName>
</protein>
<keyword evidence="2" id="KW-1185">Reference proteome</keyword>